<feature type="compositionally biased region" description="Basic and acidic residues" evidence="7">
    <location>
        <begin position="827"/>
        <end position="838"/>
    </location>
</feature>
<keyword evidence="4 8" id="KW-0812">Transmembrane</keyword>
<dbReference type="CDD" id="cd01127">
    <property type="entry name" value="TrwB_TraG_TraD_VirD4"/>
    <property type="match status" value="1"/>
</dbReference>
<accession>A0A7W8LQ27</accession>
<dbReference type="Pfam" id="PF02534">
    <property type="entry name" value="T4SS-DNA_transf"/>
    <property type="match status" value="1"/>
</dbReference>
<evidence type="ECO:0000313" key="9">
    <source>
        <dbReference type="EMBL" id="MBB5234202.1"/>
    </source>
</evidence>
<dbReference type="GO" id="GO:0005886">
    <property type="term" value="C:plasma membrane"/>
    <property type="evidence" value="ECO:0007669"/>
    <property type="project" value="UniProtKB-SubCell"/>
</dbReference>
<dbReference type="PANTHER" id="PTHR37937">
    <property type="entry name" value="CONJUGATIVE TRANSFER: DNA TRANSPORT"/>
    <property type="match status" value="1"/>
</dbReference>
<feature type="compositionally biased region" description="Polar residues" evidence="7">
    <location>
        <begin position="924"/>
        <end position="934"/>
    </location>
</feature>
<evidence type="ECO:0000256" key="4">
    <source>
        <dbReference type="ARBA" id="ARBA00022692"/>
    </source>
</evidence>
<feature type="region of interest" description="Disordered" evidence="7">
    <location>
        <begin position="904"/>
        <end position="973"/>
    </location>
</feature>
<reference evidence="9 10" key="1">
    <citation type="submission" date="2020-08" db="EMBL/GenBank/DDBJ databases">
        <title>Genomic Encyclopedia of Type Strains, Phase IV (KMG-IV): sequencing the most valuable type-strain genomes for metagenomic binning, comparative biology and taxonomic classification.</title>
        <authorList>
            <person name="Goeker M."/>
        </authorList>
    </citation>
    <scope>NUCLEOTIDE SEQUENCE [LARGE SCALE GENOMIC DNA]</scope>
    <source>
        <strain evidence="9 10">DSM 101791</strain>
    </source>
</reference>
<keyword evidence="6 8" id="KW-0472">Membrane</keyword>
<dbReference type="InterPro" id="IPR051539">
    <property type="entry name" value="T4SS-coupling_protein"/>
</dbReference>
<keyword evidence="5 8" id="KW-1133">Transmembrane helix</keyword>
<feature type="transmembrane region" description="Helical" evidence="8">
    <location>
        <begin position="20"/>
        <end position="39"/>
    </location>
</feature>
<evidence type="ECO:0000313" key="10">
    <source>
        <dbReference type="Proteomes" id="UP000525389"/>
    </source>
</evidence>
<name>A0A7W8LQ27_9DEIO</name>
<organism evidence="9 10">
    <name type="scientific">Deinococcus budaensis</name>
    <dbReference type="NCBI Taxonomy" id="1665626"/>
    <lineage>
        <taxon>Bacteria</taxon>
        <taxon>Thermotogati</taxon>
        <taxon>Deinococcota</taxon>
        <taxon>Deinococci</taxon>
        <taxon>Deinococcales</taxon>
        <taxon>Deinococcaceae</taxon>
        <taxon>Deinococcus</taxon>
    </lineage>
</organism>
<proteinExistence type="inferred from homology"/>
<gene>
    <name evidence="9" type="ORF">HNQ09_001640</name>
</gene>
<comment type="similarity">
    <text evidence="2">Belongs to the VirD4/TraG family.</text>
</comment>
<dbReference type="EMBL" id="JACHFN010000005">
    <property type="protein sequence ID" value="MBB5234202.1"/>
    <property type="molecule type" value="Genomic_DNA"/>
</dbReference>
<dbReference type="SUPFAM" id="SSF52540">
    <property type="entry name" value="P-loop containing nucleoside triphosphate hydrolases"/>
    <property type="match status" value="1"/>
</dbReference>
<comment type="subcellular location">
    <subcellularLocation>
        <location evidence="1">Cell membrane</location>
        <topology evidence="1">Multi-pass membrane protein</topology>
    </subcellularLocation>
</comment>
<evidence type="ECO:0000256" key="5">
    <source>
        <dbReference type="ARBA" id="ARBA00022989"/>
    </source>
</evidence>
<dbReference type="InterPro" id="IPR003688">
    <property type="entry name" value="TraG/VirD4"/>
</dbReference>
<feature type="compositionally biased region" description="Basic and acidic residues" evidence="7">
    <location>
        <begin position="874"/>
        <end position="886"/>
    </location>
</feature>
<dbReference type="Proteomes" id="UP000525389">
    <property type="component" value="Unassembled WGS sequence"/>
</dbReference>
<evidence type="ECO:0000256" key="6">
    <source>
        <dbReference type="ARBA" id="ARBA00023136"/>
    </source>
</evidence>
<keyword evidence="3" id="KW-1003">Cell membrane</keyword>
<keyword evidence="10" id="KW-1185">Reference proteome</keyword>
<dbReference type="AlphaFoldDB" id="A0A7W8LQ27"/>
<protein>
    <submittedName>
        <fullName evidence="9">Type IV secretion system protein VirD4</fullName>
    </submittedName>
</protein>
<dbReference type="InterPro" id="IPR027417">
    <property type="entry name" value="P-loop_NTPase"/>
</dbReference>
<evidence type="ECO:0000256" key="1">
    <source>
        <dbReference type="ARBA" id="ARBA00004651"/>
    </source>
</evidence>
<evidence type="ECO:0000256" key="3">
    <source>
        <dbReference type="ARBA" id="ARBA00022475"/>
    </source>
</evidence>
<dbReference type="PANTHER" id="PTHR37937:SF1">
    <property type="entry name" value="CONJUGATIVE TRANSFER: DNA TRANSPORT"/>
    <property type="match status" value="1"/>
</dbReference>
<feature type="region of interest" description="Disordered" evidence="7">
    <location>
        <begin position="827"/>
        <end position="886"/>
    </location>
</feature>
<dbReference type="RefSeq" id="WP_184027746.1">
    <property type="nucleotide sequence ID" value="NZ_JACHFN010000005.1"/>
</dbReference>
<evidence type="ECO:0000256" key="8">
    <source>
        <dbReference type="SAM" id="Phobius"/>
    </source>
</evidence>
<dbReference type="Gene3D" id="3.40.50.300">
    <property type="entry name" value="P-loop containing nucleotide triphosphate hydrolases"/>
    <property type="match status" value="1"/>
</dbReference>
<evidence type="ECO:0000256" key="2">
    <source>
        <dbReference type="ARBA" id="ARBA00008806"/>
    </source>
</evidence>
<evidence type="ECO:0000256" key="7">
    <source>
        <dbReference type="SAM" id="MobiDB-lite"/>
    </source>
</evidence>
<comment type="caution">
    <text evidence="9">The sequence shown here is derived from an EMBL/GenBank/DDBJ whole genome shotgun (WGS) entry which is preliminary data.</text>
</comment>
<sequence>MLQKRNNIENLLVKSRSPWAVLGMTLCLAAFLGGLAYGVGELIKLMVGLGKELIGLGWGRVYSQESPLMVFTYCLGDGRCAPGANKALSAAFPYLPFALSFVPLAGAALIHRAGGGNKHVKMPGQQRWALETDDKIKVYVRGDKDRPENKQSGYLGYFMRPAGTDRFDLKKLEMMMPPVEDRCTNTIIISGVGGGKTSGLFIPQLMIDAIQGNSVILFDLKYPNRKGFYNMIAFWHRLGRQVQLFTPFSEDTLHMPLLDSVTDMKTALEVAESIITPPEYQKEVGEHYKSVERHTLASIMLAVANHPVQSKRTFREVLRIAQSTKTELEQWYQRESANNPEIKEAMKGIFDRSPAANADMLRGLISELKIFFNPVLERATTSSPGRNLKLVDVFKRPTLLYVGIEQEHLVDGSGETLIKLINRQVDRVALQESARQGGTLAIHVEKVFDEFNSFGRQGNMMRSTATNRERNIGMTIGVQNSSQGRLVYGDLYYSAMTENVIGHTILLPYGITGQDAINWSKLLGNTSKVVTGESAANDQFLPTPFKGRRTTSERVERQAFLPPEEFATYTKNEGVLLMMGCPPVRIKLPRYDARFVVSVPWWQLWSRPVENRIAKVYRNVMGKVAPGVLTDQLLADPSFRHQGRAPVQENAPETPEALLHAWADAALEQGARVRLVRATNPPKIYVSSDSFESPVSAEQVAFLVDQSKWLARGAAGTELRITDAGQALLGETKMKRFTDAEVLGPIMRWMRQRAPSIEHHPVRDALPEDQRQEVTAYYEYEMLAMPSTVLRELLGVVPELPTKRLGTKNLVVVPLNDPARLRAAVDAAREAAEMHPNGEAKGWGKARQEAAANQPPVDPEPRPKPAKTGQSKTSKKESRKAPTLLEEHALLRAREAAEIAEVAEMEAAPAPAPKPVRTPRKKSGTSPSPASNQPPIFLPLPELERTSTGLPSEQAGATEPTPESSSNVEAVPDVMAIFTANRMRGEE</sequence>